<dbReference type="InterPro" id="IPR029062">
    <property type="entry name" value="Class_I_gatase-like"/>
</dbReference>
<accession>A0ABP7CI92</accession>
<organism evidence="5 6">
    <name type="scientific">Microlunatus aurantiacus</name>
    <dbReference type="NCBI Taxonomy" id="446786"/>
    <lineage>
        <taxon>Bacteria</taxon>
        <taxon>Bacillati</taxon>
        <taxon>Actinomycetota</taxon>
        <taxon>Actinomycetes</taxon>
        <taxon>Propionibacteriales</taxon>
        <taxon>Propionibacteriaceae</taxon>
        <taxon>Microlunatus</taxon>
    </lineage>
</organism>
<evidence type="ECO:0000256" key="3">
    <source>
        <dbReference type="ARBA" id="ARBA00022801"/>
    </source>
</evidence>
<evidence type="ECO:0000256" key="4">
    <source>
        <dbReference type="ARBA" id="ARBA00022825"/>
    </source>
</evidence>
<dbReference type="Pfam" id="PF03575">
    <property type="entry name" value="Peptidase_S51"/>
    <property type="match status" value="1"/>
</dbReference>
<dbReference type="SUPFAM" id="SSF52317">
    <property type="entry name" value="Class I glutamine amidotransferase-like"/>
    <property type="match status" value="1"/>
</dbReference>
<evidence type="ECO:0000313" key="6">
    <source>
        <dbReference type="Proteomes" id="UP001500051"/>
    </source>
</evidence>
<reference evidence="6" key="1">
    <citation type="journal article" date="2019" name="Int. J. Syst. Evol. Microbiol.">
        <title>The Global Catalogue of Microorganisms (GCM) 10K type strain sequencing project: providing services to taxonomists for standard genome sequencing and annotation.</title>
        <authorList>
            <consortium name="The Broad Institute Genomics Platform"/>
            <consortium name="The Broad Institute Genome Sequencing Center for Infectious Disease"/>
            <person name="Wu L."/>
            <person name="Ma J."/>
        </authorList>
    </citation>
    <scope>NUCLEOTIDE SEQUENCE [LARGE SCALE GENOMIC DNA]</scope>
    <source>
        <strain evidence="6">JCM 16548</strain>
    </source>
</reference>
<protein>
    <recommendedName>
        <fullName evidence="7">Cyanophycinase</fullName>
    </recommendedName>
</protein>
<evidence type="ECO:0000256" key="2">
    <source>
        <dbReference type="ARBA" id="ARBA00022670"/>
    </source>
</evidence>
<dbReference type="RefSeq" id="WP_344810479.1">
    <property type="nucleotide sequence ID" value="NZ_BAAAYX010000002.1"/>
</dbReference>
<dbReference type="Proteomes" id="UP001500051">
    <property type="component" value="Unassembled WGS sequence"/>
</dbReference>
<keyword evidence="2" id="KW-0645">Protease</keyword>
<sequence>MSVHLVGGGRDLGAAVIVYGEFVAECVGRATAAGRSSPRVAVVVVTEADGHAEGVDWFRQALRRCAPVDVVGVSASPGAPLALGDGAAPTEPWWSGLDGLLVGGGVTPDYHRALLPYAGVIRTAVADGLPYAGFSAGAMIAAARALLGGWQVGTTAVTHEDNAEDLDQVTVVDGLGLVAATIEVHTAQWGTLSRLVAAVDTGAAAAGIAVDENTVVILDPTADEAAGPGTAAVAGAGQAWFVTGDGDGVRVLRRSAARSRSHPSGLRARSG</sequence>
<evidence type="ECO:0000313" key="5">
    <source>
        <dbReference type="EMBL" id="GAA3691172.1"/>
    </source>
</evidence>
<name>A0ABP7CI92_9ACTN</name>
<keyword evidence="4" id="KW-0720">Serine protease</keyword>
<evidence type="ECO:0000256" key="1">
    <source>
        <dbReference type="ARBA" id="ARBA00006534"/>
    </source>
</evidence>
<proteinExistence type="inferred from homology"/>
<keyword evidence="6" id="KW-1185">Reference proteome</keyword>
<keyword evidence="3" id="KW-0378">Hydrolase</keyword>
<comment type="similarity">
    <text evidence="1">Belongs to the peptidase S51 family.</text>
</comment>
<dbReference type="Gene3D" id="3.40.50.880">
    <property type="match status" value="1"/>
</dbReference>
<comment type="caution">
    <text evidence="5">The sequence shown here is derived from an EMBL/GenBank/DDBJ whole genome shotgun (WGS) entry which is preliminary data.</text>
</comment>
<dbReference type="EMBL" id="BAAAYX010000002">
    <property type="protein sequence ID" value="GAA3691172.1"/>
    <property type="molecule type" value="Genomic_DNA"/>
</dbReference>
<dbReference type="InterPro" id="IPR005320">
    <property type="entry name" value="Peptidase_S51"/>
</dbReference>
<evidence type="ECO:0008006" key="7">
    <source>
        <dbReference type="Google" id="ProtNLM"/>
    </source>
</evidence>
<gene>
    <name evidence="5" type="ORF">GCM10022204_02830</name>
</gene>